<comment type="caution">
    <text evidence="12">The sequence shown here is derived from an EMBL/GenBank/DDBJ whole genome shotgun (WGS) entry which is preliminary data.</text>
</comment>
<comment type="similarity">
    <text evidence="2">Belongs to the TonB family.</text>
</comment>
<dbReference type="Pfam" id="PF20251">
    <property type="entry name" value="Big_14"/>
    <property type="match status" value="1"/>
</dbReference>
<dbReference type="InterPro" id="IPR006260">
    <property type="entry name" value="TonB/TolA_C"/>
</dbReference>
<dbReference type="PANTHER" id="PTHR33446:SF2">
    <property type="entry name" value="PROTEIN TONB"/>
    <property type="match status" value="1"/>
</dbReference>
<evidence type="ECO:0000256" key="3">
    <source>
        <dbReference type="ARBA" id="ARBA00022448"/>
    </source>
</evidence>
<sequence length="457" mass="52487">MENYYLSLVCIGCMWLVASCNVSTSRKQTDLVPKDSIGQFSDREKPVQEVPRRLLDKLGELYGDNPPGVVGFSLESKNCPDFIGGIYINDRDTLVIQIKGDSATIRQRLEKDLQSKEFIVEPCKTYTQKDLLAINDKLVERWRALENTPVMRNVTGAGVGTHDIEIHLIVNTPEKRKEFREQVMDSPAFRFTGVETPVEKTTVGVNDTLGVAIRPEYTVYSTKSDSVKFILYNRSGKTIHCGEHYFITYEDTGGVWRELPINENFVDIGHWVEDDDYREYTAFLFPKVHPNPPGRYRFFYEVTVGDYREGAQLKMMAEFRLSDDKKELKQVAKTPLPAVILGGLSEQEYYKRKEQILETKIFNITDEMPEFPDGGVEGLYAYMAARVPKDDKKRNATLQFVVEKDGSLSHIEVVNSSENKRFDEEAVRIVKEMPKWKPGKRRGRVVRTKYSLSLCFY</sequence>
<evidence type="ECO:0000259" key="11">
    <source>
        <dbReference type="Pfam" id="PF20251"/>
    </source>
</evidence>
<keyword evidence="8" id="KW-1133">Transmembrane helix</keyword>
<evidence type="ECO:0000256" key="7">
    <source>
        <dbReference type="ARBA" id="ARBA00022927"/>
    </source>
</evidence>
<proteinExistence type="inferred from homology"/>
<comment type="subcellular location">
    <subcellularLocation>
        <location evidence="1">Cell inner membrane</location>
        <topology evidence="1">Single-pass membrane protein</topology>
        <orientation evidence="1">Periplasmic side</orientation>
    </subcellularLocation>
</comment>
<evidence type="ECO:0000256" key="6">
    <source>
        <dbReference type="ARBA" id="ARBA00022692"/>
    </source>
</evidence>
<dbReference type="InterPro" id="IPR037682">
    <property type="entry name" value="TonB_C"/>
</dbReference>
<evidence type="ECO:0000256" key="1">
    <source>
        <dbReference type="ARBA" id="ARBA00004383"/>
    </source>
</evidence>
<feature type="domain" description="Bacterial Ig-like" evidence="11">
    <location>
        <begin position="210"/>
        <end position="305"/>
    </location>
</feature>
<reference evidence="12 13" key="1">
    <citation type="submission" date="2020-08" db="EMBL/GenBank/DDBJ databases">
        <title>Genomic Encyclopedia of Type Strains, Phase IV (KMG-IV): sequencing the most valuable type-strain genomes for metagenomic binning, comparative biology and taxonomic classification.</title>
        <authorList>
            <person name="Goeker M."/>
        </authorList>
    </citation>
    <scope>NUCLEOTIDE SEQUENCE [LARGE SCALE GENOMIC DNA]</scope>
    <source>
        <strain evidence="12 13">DSM 102983</strain>
    </source>
</reference>
<keyword evidence="4" id="KW-1003">Cell membrane</keyword>
<evidence type="ECO:0000256" key="9">
    <source>
        <dbReference type="ARBA" id="ARBA00023136"/>
    </source>
</evidence>
<dbReference type="Gene3D" id="3.30.1150.10">
    <property type="match status" value="1"/>
</dbReference>
<dbReference type="Pfam" id="PF03544">
    <property type="entry name" value="TonB_C"/>
    <property type="match status" value="1"/>
</dbReference>
<dbReference type="InterPro" id="IPR046878">
    <property type="entry name" value="Big_14"/>
</dbReference>
<evidence type="ECO:0000256" key="4">
    <source>
        <dbReference type="ARBA" id="ARBA00022475"/>
    </source>
</evidence>
<keyword evidence="9" id="KW-0472">Membrane</keyword>
<name>A0ABR6KT78_9BACT</name>
<dbReference type="Proteomes" id="UP000533637">
    <property type="component" value="Unassembled WGS sequence"/>
</dbReference>
<evidence type="ECO:0000256" key="2">
    <source>
        <dbReference type="ARBA" id="ARBA00006555"/>
    </source>
</evidence>
<keyword evidence="3" id="KW-0813">Transport</keyword>
<dbReference type="NCBIfam" id="TIGR01352">
    <property type="entry name" value="tonB_Cterm"/>
    <property type="match status" value="1"/>
</dbReference>
<dbReference type="InterPro" id="IPR051045">
    <property type="entry name" value="TonB-dependent_transducer"/>
</dbReference>
<feature type="domain" description="TonB C-terminal" evidence="10">
    <location>
        <begin position="396"/>
        <end position="454"/>
    </location>
</feature>
<evidence type="ECO:0000313" key="13">
    <source>
        <dbReference type="Proteomes" id="UP000533637"/>
    </source>
</evidence>
<organism evidence="12 13">
    <name type="scientific">Parabacteroides faecis</name>
    <dbReference type="NCBI Taxonomy" id="1217282"/>
    <lineage>
        <taxon>Bacteria</taxon>
        <taxon>Pseudomonadati</taxon>
        <taxon>Bacteroidota</taxon>
        <taxon>Bacteroidia</taxon>
        <taxon>Bacteroidales</taxon>
        <taxon>Tannerellaceae</taxon>
        <taxon>Parabacteroides</taxon>
    </lineage>
</organism>
<keyword evidence="6" id="KW-0812">Transmembrane</keyword>
<keyword evidence="7" id="KW-0653">Protein transport</keyword>
<accession>A0ABR6KT78</accession>
<evidence type="ECO:0000256" key="5">
    <source>
        <dbReference type="ARBA" id="ARBA00022519"/>
    </source>
</evidence>
<protein>
    <submittedName>
        <fullName evidence="12">TonB family protein</fullName>
    </submittedName>
</protein>
<dbReference type="PANTHER" id="PTHR33446">
    <property type="entry name" value="PROTEIN TONB-RELATED"/>
    <property type="match status" value="1"/>
</dbReference>
<dbReference type="EMBL" id="JACHOC010000008">
    <property type="protein sequence ID" value="MBB4624044.1"/>
    <property type="molecule type" value="Genomic_DNA"/>
</dbReference>
<gene>
    <name evidence="12" type="ORF">GGQ57_003968</name>
</gene>
<dbReference type="SUPFAM" id="SSF74653">
    <property type="entry name" value="TolA/TonB C-terminal domain"/>
    <property type="match status" value="1"/>
</dbReference>
<keyword evidence="13" id="KW-1185">Reference proteome</keyword>
<keyword evidence="5" id="KW-0997">Cell inner membrane</keyword>
<evidence type="ECO:0000256" key="8">
    <source>
        <dbReference type="ARBA" id="ARBA00022989"/>
    </source>
</evidence>
<evidence type="ECO:0000259" key="10">
    <source>
        <dbReference type="Pfam" id="PF03544"/>
    </source>
</evidence>
<evidence type="ECO:0000313" key="12">
    <source>
        <dbReference type="EMBL" id="MBB4624044.1"/>
    </source>
</evidence>
<dbReference type="RefSeq" id="WP_183671855.1">
    <property type="nucleotide sequence ID" value="NZ_BMPB01000011.1"/>
</dbReference>